<feature type="region of interest" description="Disordered" evidence="2">
    <location>
        <begin position="21"/>
        <end position="119"/>
    </location>
</feature>
<evidence type="ECO:0000256" key="2">
    <source>
        <dbReference type="SAM" id="MobiDB-lite"/>
    </source>
</evidence>
<gene>
    <name evidence="4" type="primary">MORN1</name>
</gene>
<accession>A0A6P6BQV6</accession>
<dbReference type="PANTHER" id="PTHR23084:SF263">
    <property type="entry name" value="MORN REPEAT-CONTAINING PROTEIN 1"/>
    <property type="match status" value="1"/>
</dbReference>
<feature type="region of interest" description="Disordered" evidence="2">
    <location>
        <begin position="665"/>
        <end position="689"/>
    </location>
</feature>
<dbReference type="PANTHER" id="PTHR23084">
    <property type="entry name" value="PHOSPHATIDYLINOSITOL-4-PHOSPHATE 5-KINASE RELATED"/>
    <property type="match status" value="1"/>
</dbReference>
<evidence type="ECO:0000313" key="3">
    <source>
        <dbReference type="Proteomes" id="UP000515202"/>
    </source>
</evidence>
<feature type="region of interest" description="Disordered" evidence="2">
    <location>
        <begin position="431"/>
        <end position="491"/>
    </location>
</feature>
<feature type="compositionally biased region" description="Basic and acidic residues" evidence="2">
    <location>
        <begin position="108"/>
        <end position="117"/>
    </location>
</feature>
<dbReference type="SUPFAM" id="SSF82185">
    <property type="entry name" value="Histone H3 K4-specific methyltransferase SET7/9 N-terminal domain"/>
    <property type="match status" value="2"/>
</dbReference>
<dbReference type="SMART" id="SM00698">
    <property type="entry name" value="MORN"/>
    <property type="match status" value="6"/>
</dbReference>
<proteinExistence type="predicted"/>
<dbReference type="OrthoDB" id="423343at2759"/>
<keyword evidence="1" id="KW-0677">Repeat</keyword>
<feature type="compositionally biased region" description="Gly residues" evidence="2">
    <location>
        <begin position="540"/>
        <end position="549"/>
    </location>
</feature>
<feature type="region of interest" description="Disordered" evidence="2">
    <location>
        <begin position="789"/>
        <end position="811"/>
    </location>
</feature>
<organism evidence="3 4">
    <name type="scientific">Pteropus vampyrus</name>
    <name type="common">Large flying fox</name>
    <dbReference type="NCBI Taxonomy" id="132908"/>
    <lineage>
        <taxon>Eukaryota</taxon>
        <taxon>Metazoa</taxon>
        <taxon>Chordata</taxon>
        <taxon>Craniata</taxon>
        <taxon>Vertebrata</taxon>
        <taxon>Euteleostomi</taxon>
        <taxon>Mammalia</taxon>
        <taxon>Eutheria</taxon>
        <taxon>Laurasiatheria</taxon>
        <taxon>Chiroptera</taxon>
        <taxon>Yinpterochiroptera</taxon>
        <taxon>Pteropodoidea</taxon>
        <taxon>Pteropodidae</taxon>
        <taxon>Pteropodinae</taxon>
        <taxon>Pteropus</taxon>
    </lineage>
</organism>
<feature type="compositionally biased region" description="Low complexity" evidence="2">
    <location>
        <begin position="790"/>
        <end position="808"/>
    </location>
</feature>
<dbReference type="Pfam" id="PF02493">
    <property type="entry name" value="MORN"/>
    <property type="match status" value="7"/>
</dbReference>
<dbReference type="AlphaFoldDB" id="A0A6P6BQV6"/>
<dbReference type="InterPro" id="IPR003409">
    <property type="entry name" value="MORN"/>
</dbReference>
<dbReference type="Gene3D" id="2.20.110.10">
    <property type="entry name" value="Histone H3 K4-specific methyltransferase SET7/9 N-terminal domain"/>
    <property type="match status" value="3"/>
</dbReference>
<feature type="region of interest" description="Disordered" evidence="2">
    <location>
        <begin position="520"/>
        <end position="589"/>
    </location>
</feature>
<dbReference type="CTD" id="79906"/>
<dbReference type="KEGG" id="pvp:105303612"/>
<protein>
    <submittedName>
        <fullName evidence="4">MORN repeat-containing protein 1</fullName>
    </submittedName>
</protein>
<reference evidence="4" key="1">
    <citation type="submission" date="2025-08" db="UniProtKB">
        <authorList>
            <consortium name="RefSeq"/>
        </authorList>
    </citation>
    <scope>IDENTIFICATION</scope>
    <source>
        <tissue evidence="4">Kidney</tissue>
    </source>
</reference>
<name>A0A6P6BQV6_PTEVA</name>
<evidence type="ECO:0000256" key="1">
    <source>
        <dbReference type="ARBA" id="ARBA00022737"/>
    </source>
</evidence>
<feature type="compositionally biased region" description="Gly residues" evidence="2">
    <location>
        <begin position="22"/>
        <end position="33"/>
    </location>
</feature>
<evidence type="ECO:0000313" key="4">
    <source>
        <dbReference type="RefSeq" id="XP_023377405.1"/>
    </source>
</evidence>
<dbReference type="GeneID" id="105303612"/>
<dbReference type="RefSeq" id="XP_023377405.1">
    <property type="nucleotide sequence ID" value="XM_023521637.1"/>
</dbReference>
<sequence length="917" mass="97258">MAAWAGPRASNHFRFRRWRSGGWRGGPLGGRNVSGGNAPRRAVAVASSGSEPARIRSRDCYCPGTGPPAATPPSDRRANGGGTCWLLRETASGKMAASSQRNPSSRLQRRDLPRRPPQDGYGVYVYPNSFFRYEGEWKGGKTHGRGKLLFKDGSFYEGEFVHGEITGKGRRLWAASGNTYSGQFVLGEPQGHGVLQYKAGGRYEGAFHHGMREGHGCLVDQDGQVYQGWFHNDKRHGHGQMTFQNGDKYDGDWVRDQRQGHGVLRCADGSTYEVTAGRSSCHPIGWHEVLVSVKNGVAVSTCPKLTVTGSPVQQAQKEESPYRTAGREVHTGVKGRVRGSCATAQATKMVVLGPEVMDVAHGSSFTLSIELQQDDGKVAESEDGRVLTISAGVRHVQLAAHSEVSFFTVDQDSQEAPIQTPFGFECITYPLLGPTSGSPEPRAAPESADTDSPLPKRDQEAALASDTLRGQGDTSSDLPAGGRALSRPENCRRVERGRAQFVDVHLGPLPRGYHPVPFLDGQHEVGAGTSTRLGQRCNRGVGGGTGGGPREPSESPSAPCEGKPQTQRRPGPQEEDAHRAGPIRGQQVGEAALPTPGVWGLVWATGAEGGPLLCGARADVLQVAVSELDVELASPPPEQLGLSRITSSQQKRALAQLLAAGGAERGLPARGRHRGPGCGPGAPHSPHARPQERVFTFEVLSAGSTAMLDGLPAPPNPTTPSARLPPAGTHIQAYDGQLSASKCRTPSSGEGKVGTPAEFRGAAVSPGETWAGTTTGQPLLSPEPKVVGEAAGRAAPGPRPPGTRTAATAREDKCPHRTALTPDPIFVVRGVRPPWDFQTEFRGGFDLENSPLILEACFVLSTAACSPSARARSPVLCGDSGRPTLPVIVHRQLSKDARLTPVAAEPLLAHSEKNRLN</sequence>
<dbReference type="Proteomes" id="UP000515202">
    <property type="component" value="Unplaced"/>
</dbReference>
<keyword evidence="3" id="KW-1185">Reference proteome</keyword>